<dbReference type="RefSeq" id="WP_207566335.1">
    <property type="nucleotide sequence ID" value="NZ_CP071446.1"/>
</dbReference>
<dbReference type="Proteomes" id="UP000671862">
    <property type="component" value="Chromosome"/>
</dbReference>
<reference evidence="1 2" key="1">
    <citation type="submission" date="2021-03" db="EMBL/GenBank/DDBJ databases">
        <title>Thermosipho ferrireducens sp.nov., an anaerobic thermophilic iron-reducing bacterium isolated from a deep-sea hydrothermal sulfide deposits.</title>
        <authorList>
            <person name="Zeng X."/>
            <person name="Chen Y."/>
            <person name="Shao Z."/>
        </authorList>
    </citation>
    <scope>NUCLEOTIDE SEQUENCE [LARGE SCALE GENOMIC DNA]</scope>
    <source>
        <strain evidence="1 2">JL129W03</strain>
    </source>
</reference>
<dbReference type="EMBL" id="CP071446">
    <property type="protein sequence ID" value="QTA37611.1"/>
    <property type="molecule type" value="Genomic_DNA"/>
</dbReference>
<evidence type="ECO:0000313" key="1">
    <source>
        <dbReference type="EMBL" id="QTA37611.1"/>
    </source>
</evidence>
<organism evidence="1 2">
    <name type="scientific">Thermosipho ferrireducens</name>
    <dbReference type="NCBI Taxonomy" id="2571116"/>
    <lineage>
        <taxon>Bacteria</taxon>
        <taxon>Thermotogati</taxon>
        <taxon>Thermotogota</taxon>
        <taxon>Thermotogae</taxon>
        <taxon>Thermotogales</taxon>
        <taxon>Fervidobacteriaceae</taxon>
        <taxon>Thermosipho</taxon>
    </lineage>
</organism>
<evidence type="ECO:0000313" key="2">
    <source>
        <dbReference type="Proteomes" id="UP000671862"/>
    </source>
</evidence>
<accession>A0ABX7S6Y4</accession>
<proteinExistence type="predicted"/>
<dbReference type="InterPro" id="IPR032547">
    <property type="entry name" value="DUF4941"/>
</dbReference>
<name>A0ABX7S6Y4_9BACT</name>
<keyword evidence="2" id="KW-1185">Reference proteome</keyword>
<protein>
    <submittedName>
        <fullName evidence="1">DUF4941 domain-containing protein</fullName>
    </submittedName>
</protein>
<gene>
    <name evidence="1" type="ORF">JYK00_07725</name>
</gene>
<sequence>MRLHLILMLAVALLSISLGVTINIGKLSVEATEVNYNTIVEILQLYTSQLSLQKISLGEVGTFKYVEWNDHLLAVSNDVFVFDGAVVKEIDFQKIFDFFEIKYLKEGDNINLVTMYIEKLTDYSNLIQIDYLGKNNLETFLNNNTLYIKTDGYTYMNRLYVPGEVVYTHKYENANSFEENFLPNRTIIQIYTNWEVKKYVFKSLGDTITNLDSDSFVVFYVNSTMNAVFVRNYSPDFGGSDWERYAFSKNVAENLATKFKFKLFYVPFIQLPIENPGIVIYGPEETWEEVKKYLKGD</sequence>
<dbReference type="Pfam" id="PF16299">
    <property type="entry name" value="DUF4941"/>
    <property type="match status" value="1"/>
</dbReference>